<dbReference type="EMBL" id="AP021876">
    <property type="protein sequence ID" value="BBO85944.1"/>
    <property type="molecule type" value="Genomic_DNA"/>
</dbReference>
<dbReference type="Proteomes" id="UP000425960">
    <property type="component" value="Chromosome"/>
</dbReference>
<accession>A0A5K8A0N5</accession>
<evidence type="ECO:0000313" key="2">
    <source>
        <dbReference type="Proteomes" id="UP000425960"/>
    </source>
</evidence>
<organism evidence="1 2">
    <name type="scientific">Desulfosarcina ovata subsp. sediminis</name>
    <dbReference type="NCBI Taxonomy" id="885957"/>
    <lineage>
        <taxon>Bacteria</taxon>
        <taxon>Pseudomonadati</taxon>
        <taxon>Thermodesulfobacteriota</taxon>
        <taxon>Desulfobacteria</taxon>
        <taxon>Desulfobacterales</taxon>
        <taxon>Desulfosarcinaceae</taxon>
        <taxon>Desulfosarcina</taxon>
    </lineage>
</organism>
<gene>
    <name evidence="1" type="ORF">DSCO28_65100</name>
</gene>
<dbReference type="KEGG" id="dov:DSCO28_65100"/>
<name>A0A5K8A0N5_9BACT</name>
<evidence type="ECO:0000313" key="1">
    <source>
        <dbReference type="EMBL" id="BBO85944.1"/>
    </source>
</evidence>
<proteinExistence type="predicted"/>
<sequence length="87" mass="9407">MVSTITKACTFELLDRVDTPEPVERAAQRVRLICGSCMRASAPTCPTVCSVVWLPAVVCDPAATMHTAYRVPEPDGKVTGTRHSTDM</sequence>
<dbReference type="AlphaFoldDB" id="A0A5K8A0N5"/>
<reference evidence="1 2" key="1">
    <citation type="submission" date="2019-11" db="EMBL/GenBank/DDBJ databases">
        <title>Comparative genomics of hydrocarbon-degrading Desulfosarcina strains.</title>
        <authorList>
            <person name="Watanabe M."/>
            <person name="Kojima H."/>
            <person name="Fukui M."/>
        </authorList>
    </citation>
    <scope>NUCLEOTIDE SEQUENCE [LARGE SCALE GENOMIC DNA]</scope>
    <source>
        <strain evidence="1 2">28bB2T</strain>
    </source>
</reference>
<protein>
    <submittedName>
        <fullName evidence="1">Uncharacterized protein</fullName>
    </submittedName>
</protein>